<keyword evidence="3" id="KW-1185">Reference proteome</keyword>
<feature type="compositionally biased region" description="Basic and acidic residues" evidence="1">
    <location>
        <begin position="268"/>
        <end position="279"/>
    </location>
</feature>
<evidence type="ECO:0000313" key="3">
    <source>
        <dbReference type="Proteomes" id="UP000250572"/>
    </source>
</evidence>
<evidence type="ECO:0000313" key="2">
    <source>
        <dbReference type="EMBL" id="PWA21773.1"/>
    </source>
</evidence>
<dbReference type="AlphaFoldDB" id="A0A315VR41"/>
<dbReference type="EMBL" id="NHOQ01001904">
    <property type="protein sequence ID" value="PWA21773.1"/>
    <property type="molecule type" value="Genomic_DNA"/>
</dbReference>
<evidence type="ECO:0000256" key="1">
    <source>
        <dbReference type="SAM" id="MobiDB-lite"/>
    </source>
</evidence>
<comment type="caution">
    <text evidence="2">The sequence shown here is derived from an EMBL/GenBank/DDBJ whole genome shotgun (WGS) entry which is preliminary data.</text>
</comment>
<feature type="region of interest" description="Disordered" evidence="1">
    <location>
        <begin position="263"/>
        <end position="294"/>
    </location>
</feature>
<organism evidence="2 3">
    <name type="scientific">Gambusia affinis</name>
    <name type="common">Western mosquitofish</name>
    <name type="synonym">Heterandria affinis</name>
    <dbReference type="NCBI Taxonomy" id="33528"/>
    <lineage>
        <taxon>Eukaryota</taxon>
        <taxon>Metazoa</taxon>
        <taxon>Chordata</taxon>
        <taxon>Craniata</taxon>
        <taxon>Vertebrata</taxon>
        <taxon>Euteleostomi</taxon>
        <taxon>Actinopterygii</taxon>
        <taxon>Neopterygii</taxon>
        <taxon>Teleostei</taxon>
        <taxon>Neoteleostei</taxon>
        <taxon>Acanthomorphata</taxon>
        <taxon>Ovalentaria</taxon>
        <taxon>Atherinomorphae</taxon>
        <taxon>Cyprinodontiformes</taxon>
        <taxon>Poeciliidae</taxon>
        <taxon>Poeciliinae</taxon>
        <taxon>Gambusia</taxon>
    </lineage>
</organism>
<proteinExistence type="predicted"/>
<reference evidence="2 3" key="1">
    <citation type="journal article" date="2018" name="G3 (Bethesda)">
        <title>A High-Quality Reference Genome for the Invasive Mosquitofish Gambusia affinis Using a Chicago Library.</title>
        <authorList>
            <person name="Hoffberg S.L."/>
            <person name="Troendle N.J."/>
            <person name="Glenn T.C."/>
            <person name="Mahmud O."/>
            <person name="Louha S."/>
            <person name="Chalopin D."/>
            <person name="Bennetzen J.L."/>
            <person name="Mauricio R."/>
        </authorList>
    </citation>
    <scope>NUCLEOTIDE SEQUENCE [LARGE SCALE GENOMIC DNA]</scope>
    <source>
        <strain evidence="2">NE01/NJP1002.9</strain>
        <tissue evidence="2">Muscle</tissue>
    </source>
</reference>
<protein>
    <submittedName>
        <fullName evidence="2">Uncharacterized protein</fullName>
    </submittedName>
</protein>
<sequence>MHEELLATRDFCWIKGSTGRPEWLLSSESEASGAFGGFVRRVADRRLSAPSVSRRRPPGYAPCQTQLPDTETTIETEDNAEHDTTRQAAAVQGRGGNKFLSAVENTALAGDECSRNGNIVHKLETLFPGMDDPVLTPRTGNARIEELEEELEAERAMRTKIGWRGDEPNGSVIRLTLITAMSHVIDNRMLPLTEKSEDNREWQEEDGAPCLLKTYRVEKCIHPSYSRYFTRSVERSDSGPEGVLSTPLSTLGGILLAVLAGSPSGPRKAAERSQRHAEACRSLSVRQPPSSERLNYNIPRLQTGSPLLGSAPRVALGLITSERQTELRLMTKNVNEEHQQQNNKEYQLASTGNRSSTPATLLTSDLRAVSRAGPLQAEKQRADLTRELDELTDRLEEAGGVTASQVGQSRALWK</sequence>
<accession>A0A315VR41</accession>
<feature type="region of interest" description="Disordered" evidence="1">
    <location>
        <begin position="335"/>
        <end position="358"/>
    </location>
</feature>
<feature type="compositionally biased region" description="Polar residues" evidence="1">
    <location>
        <begin position="340"/>
        <end position="358"/>
    </location>
</feature>
<gene>
    <name evidence="2" type="ORF">CCH79_00003398</name>
</gene>
<feature type="compositionally biased region" description="Polar residues" evidence="1">
    <location>
        <begin position="284"/>
        <end position="294"/>
    </location>
</feature>
<name>A0A315VR41_GAMAF</name>
<dbReference type="Proteomes" id="UP000250572">
    <property type="component" value="Unassembled WGS sequence"/>
</dbReference>